<comment type="caution">
    <text evidence="6">The sequence shown here is derived from an EMBL/GenBank/DDBJ whole genome shotgun (WGS) entry which is preliminary data.</text>
</comment>
<proteinExistence type="inferred from homology"/>
<name>A0ABR0X3U8_REHGL</name>
<evidence type="ECO:0000256" key="3">
    <source>
        <dbReference type="ARBA" id="ARBA00024378"/>
    </source>
</evidence>
<gene>
    <name evidence="6" type="ORF">DH2020_012654</name>
</gene>
<evidence type="ECO:0000256" key="1">
    <source>
        <dbReference type="ARBA" id="ARBA00022860"/>
    </source>
</evidence>
<comment type="similarity">
    <text evidence="2">Belongs to the IQD family.</text>
</comment>
<evidence type="ECO:0000256" key="4">
    <source>
        <dbReference type="SAM" id="MobiDB-lite"/>
    </source>
</evidence>
<feature type="region of interest" description="Disordered" evidence="4">
    <location>
        <begin position="296"/>
        <end position="322"/>
    </location>
</feature>
<dbReference type="Gene3D" id="1.20.5.190">
    <property type="match status" value="1"/>
</dbReference>
<keyword evidence="1" id="KW-0112">Calmodulin-binding</keyword>
<evidence type="ECO:0000313" key="6">
    <source>
        <dbReference type="EMBL" id="KAK6153015.1"/>
    </source>
</evidence>
<protein>
    <recommendedName>
        <fullName evidence="5">DUF4005 domain-containing protein</fullName>
    </recommendedName>
</protein>
<keyword evidence="7" id="KW-1185">Reference proteome</keyword>
<sequence length="441" mass="48585">MPLDVQNATPDKKAVAKTPAEDLDGNSPVQSDPSQFTDKGAENMELEKSTSGAIDSSTVDQGLEPQSNFVSVPLSDDEMRRHSQAATKAQAVFRGYLARRAFRALKGIIRLQALIRGHLVRRQAVATFRCMQAVVKLQALARGRRVDVGANSIFASEKLATNAYFRKGHSQIVENETGKSKRSIRKASIAANGDNGALVSFETDKPKRNPRKPTNHQTELAQEQHQTELERVKHSLRKVSASLTVASEKLETENDEMPQQQPSNVSEDKIVIFAENRDNSDVFVDKVDFLEAPSKSTTTNELVDMPHDDQDESGKENREIRKRRSLPAKQEFSENISHNAPSLPSYMAATVSAKAKLRAQGSSKLSEDGTEVGYVRRHSLPASTNGKMNSLSPRIQKRVNANGKVGSSKTNRSVTYSKDGKQSNIYFSTCFIIWGVFGVVA</sequence>
<dbReference type="PANTHER" id="PTHR32295">
    <property type="entry name" value="IQ-DOMAIN 5-RELATED"/>
    <property type="match status" value="1"/>
</dbReference>
<dbReference type="PANTHER" id="PTHR32295:SF279">
    <property type="entry name" value="PROTEIN IQ-DOMAIN 31-LIKE"/>
    <property type="match status" value="1"/>
</dbReference>
<feature type="compositionally biased region" description="Polar residues" evidence="4">
    <location>
        <begin position="49"/>
        <end position="70"/>
    </location>
</feature>
<dbReference type="Pfam" id="PF13178">
    <property type="entry name" value="DUF4005"/>
    <property type="match status" value="1"/>
</dbReference>
<dbReference type="EMBL" id="JABTTQ020000006">
    <property type="protein sequence ID" value="KAK6153015.1"/>
    <property type="molecule type" value="Genomic_DNA"/>
</dbReference>
<feature type="compositionally biased region" description="Polar residues" evidence="4">
    <location>
        <begin position="215"/>
        <end position="224"/>
    </location>
</feature>
<dbReference type="CDD" id="cd23767">
    <property type="entry name" value="IQCD"/>
    <property type="match status" value="1"/>
</dbReference>
<dbReference type="InterPro" id="IPR000048">
    <property type="entry name" value="IQ_motif_EF-hand-BS"/>
</dbReference>
<feature type="region of interest" description="Disordered" evidence="4">
    <location>
        <begin position="1"/>
        <end position="70"/>
    </location>
</feature>
<organism evidence="6 7">
    <name type="scientific">Rehmannia glutinosa</name>
    <name type="common">Chinese foxglove</name>
    <dbReference type="NCBI Taxonomy" id="99300"/>
    <lineage>
        <taxon>Eukaryota</taxon>
        <taxon>Viridiplantae</taxon>
        <taxon>Streptophyta</taxon>
        <taxon>Embryophyta</taxon>
        <taxon>Tracheophyta</taxon>
        <taxon>Spermatophyta</taxon>
        <taxon>Magnoliopsida</taxon>
        <taxon>eudicotyledons</taxon>
        <taxon>Gunneridae</taxon>
        <taxon>Pentapetalae</taxon>
        <taxon>asterids</taxon>
        <taxon>lamiids</taxon>
        <taxon>Lamiales</taxon>
        <taxon>Orobanchaceae</taxon>
        <taxon>Rehmannieae</taxon>
        <taxon>Rehmannia</taxon>
    </lineage>
</organism>
<reference evidence="6 7" key="1">
    <citation type="journal article" date="2021" name="Comput. Struct. Biotechnol. J.">
        <title>De novo genome assembly of the potent medicinal plant Rehmannia glutinosa using nanopore technology.</title>
        <authorList>
            <person name="Ma L."/>
            <person name="Dong C."/>
            <person name="Song C."/>
            <person name="Wang X."/>
            <person name="Zheng X."/>
            <person name="Niu Y."/>
            <person name="Chen S."/>
            <person name="Feng W."/>
        </authorList>
    </citation>
    <scope>NUCLEOTIDE SEQUENCE [LARGE SCALE GENOMIC DNA]</scope>
    <source>
        <strain evidence="6">DH-2019</strain>
    </source>
</reference>
<dbReference type="PROSITE" id="PS50096">
    <property type="entry name" value="IQ"/>
    <property type="match status" value="2"/>
</dbReference>
<evidence type="ECO:0000259" key="5">
    <source>
        <dbReference type="Pfam" id="PF13178"/>
    </source>
</evidence>
<dbReference type="InterPro" id="IPR025064">
    <property type="entry name" value="DUF4005"/>
</dbReference>
<accession>A0ABR0X3U8</accession>
<comment type="subunit">
    <text evidence="3">Binds to multiple calmodulin (CaM) in the presence of Ca(2+) and CaM-like proteins.</text>
</comment>
<evidence type="ECO:0000313" key="7">
    <source>
        <dbReference type="Proteomes" id="UP001318860"/>
    </source>
</evidence>
<feature type="compositionally biased region" description="Basic and acidic residues" evidence="4">
    <location>
        <begin position="304"/>
        <end position="319"/>
    </location>
</feature>
<feature type="compositionally biased region" description="Basic and acidic residues" evidence="4">
    <location>
        <begin position="39"/>
        <end position="48"/>
    </location>
</feature>
<dbReference type="SMART" id="SM00015">
    <property type="entry name" value="IQ"/>
    <property type="match status" value="2"/>
</dbReference>
<dbReference type="Proteomes" id="UP001318860">
    <property type="component" value="Unassembled WGS sequence"/>
</dbReference>
<evidence type="ECO:0000256" key="2">
    <source>
        <dbReference type="ARBA" id="ARBA00024341"/>
    </source>
</evidence>
<feature type="compositionally biased region" description="Polar residues" evidence="4">
    <location>
        <begin position="27"/>
        <end position="37"/>
    </location>
</feature>
<feature type="region of interest" description="Disordered" evidence="4">
    <location>
        <begin position="195"/>
        <end position="226"/>
    </location>
</feature>
<feature type="domain" description="DUF4005" evidence="5">
    <location>
        <begin position="325"/>
        <end position="402"/>
    </location>
</feature>
<dbReference type="Pfam" id="PF00612">
    <property type="entry name" value="IQ"/>
    <property type="match status" value="2"/>
</dbReference>